<comment type="subcellular location">
    <subcellularLocation>
        <location evidence="1">Membrane</location>
        <topology evidence="1">Multi-pass membrane protein</topology>
    </subcellularLocation>
</comment>
<evidence type="ECO:0000256" key="6">
    <source>
        <dbReference type="ARBA" id="ARBA00023136"/>
    </source>
</evidence>
<evidence type="ECO:0000256" key="5">
    <source>
        <dbReference type="ARBA" id="ARBA00022989"/>
    </source>
</evidence>
<keyword evidence="5 8" id="KW-1133">Transmembrane helix</keyword>
<dbReference type="InterPro" id="IPR001734">
    <property type="entry name" value="Na/solute_symporter"/>
</dbReference>
<evidence type="ECO:0000256" key="7">
    <source>
        <dbReference type="RuleBase" id="RU362091"/>
    </source>
</evidence>
<dbReference type="Gene3D" id="1.20.1730.10">
    <property type="entry name" value="Sodium/glucose cotransporter"/>
    <property type="match status" value="1"/>
</dbReference>
<dbReference type="InterPro" id="IPR038377">
    <property type="entry name" value="Na/Glc_symporter_sf"/>
</dbReference>
<dbReference type="InterPro" id="IPR050277">
    <property type="entry name" value="Sodium:Solute_Symporter"/>
</dbReference>
<dbReference type="PANTHER" id="PTHR48086">
    <property type="entry name" value="SODIUM/PROLINE SYMPORTER-RELATED"/>
    <property type="match status" value="1"/>
</dbReference>
<feature type="transmembrane region" description="Helical" evidence="8">
    <location>
        <begin position="184"/>
        <end position="207"/>
    </location>
</feature>
<protein>
    <submittedName>
        <fullName evidence="9">Solute:Na+ symporter, SSS family</fullName>
    </submittedName>
</protein>
<keyword evidence="4 8" id="KW-0812">Transmembrane</keyword>
<dbReference type="STRING" id="1121429.SAMN02745133_01047"/>
<proteinExistence type="inferred from homology"/>
<feature type="transmembrane region" description="Helical" evidence="8">
    <location>
        <begin position="411"/>
        <end position="429"/>
    </location>
</feature>
<keyword evidence="3" id="KW-0813">Transport</keyword>
<evidence type="ECO:0000313" key="9">
    <source>
        <dbReference type="EMBL" id="SHE74273.1"/>
    </source>
</evidence>
<feature type="transmembrane region" description="Helical" evidence="8">
    <location>
        <begin position="6"/>
        <end position="25"/>
    </location>
</feature>
<dbReference type="GO" id="GO:0005886">
    <property type="term" value="C:plasma membrane"/>
    <property type="evidence" value="ECO:0007669"/>
    <property type="project" value="TreeGrafter"/>
</dbReference>
<dbReference type="RefSeq" id="WP_084127649.1">
    <property type="nucleotide sequence ID" value="NZ_FQUY01000005.1"/>
</dbReference>
<evidence type="ECO:0000256" key="8">
    <source>
        <dbReference type="SAM" id="Phobius"/>
    </source>
</evidence>
<keyword evidence="6 8" id="KW-0472">Membrane</keyword>
<dbReference type="EMBL" id="FQUY01000005">
    <property type="protein sequence ID" value="SHE74273.1"/>
    <property type="molecule type" value="Genomic_DNA"/>
</dbReference>
<evidence type="ECO:0000256" key="4">
    <source>
        <dbReference type="ARBA" id="ARBA00022692"/>
    </source>
</evidence>
<accession>A0A1M4VZH1</accession>
<dbReference type="CDD" id="cd10322">
    <property type="entry name" value="SLC5sbd"/>
    <property type="match status" value="1"/>
</dbReference>
<sequence>MITAQHYFGFLMTLAVTAVVGIYSFRLIKTASDFNVGGRKLTTWLVTGSLIGAFVGGTSTVGTAQVAYQFGLSGIWFTLGAGIGCLFMGFFLVKPMRQAEVETIPQYLGKYYGPKAVTWSSIYTTMGMFIQIIAQVLAAIPLLMVMLPVTSLEAALLATAFMVLYIFFGGFWGTSLVGLFKTVLIYASLGVAGVFSLKLAGGFTGLQENLPVFPYFSPFPGGMSKELASVFSVVVGFISTQTYMQAVFAGKDVRSSRNGVYLAGLLIPFIGAASVVIGMFMRVHYPEINGAMALPMFIINHLPPLFGGVVLAGLLISLIMTGASLTLGVCTTLCQDIYKKLLRREACDNELLRISRVLVLLVAGGVLLVVLSNFNSLILQWAFLSMALRGVTVFFPLLAAVFYPGKIPPRAALAAIALSPPAAIIWPFWKPVHVEPLYLGMGISLLSLFIGGMTIYSNPTKNMKIIERDGLGK</sequence>
<dbReference type="Proteomes" id="UP000184148">
    <property type="component" value="Unassembled WGS sequence"/>
</dbReference>
<feature type="transmembrane region" description="Helical" evidence="8">
    <location>
        <begin position="227"/>
        <end position="248"/>
    </location>
</feature>
<evidence type="ECO:0000256" key="1">
    <source>
        <dbReference type="ARBA" id="ARBA00004141"/>
    </source>
</evidence>
<feature type="transmembrane region" description="Helical" evidence="8">
    <location>
        <begin position="154"/>
        <end position="172"/>
    </location>
</feature>
<evidence type="ECO:0000256" key="2">
    <source>
        <dbReference type="ARBA" id="ARBA00006434"/>
    </source>
</evidence>
<evidence type="ECO:0000256" key="3">
    <source>
        <dbReference type="ARBA" id="ARBA00022448"/>
    </source>
</evidence>
<organism evidence="9 10">
    <name type="scientific">Desulforamulus putei DSM 12395</name>
    <dbReference type="NCBI Taxonomy" id="1121429"/>
    <lineage>
        <taxon>Bacteria</taxon>
        <taxon>Bacillati</taxon>
        <taxon>Bacillota</taxon>
        <taxon>Clostridia</taxon>
        <taxon>Eubacteriales</taxon>
        <taxon>Peptococcaceae</taxon>
        <taxon>Desulforamulus</taxon>
    </lineage>
</organism>
<feature type="transmembrane region" description="Helical" evidence="8">
    <location>
        <begin position="45"/>
        <end position="68"/>
    </location>
</feature>
<reference evidence="10" key="1">
    <citation type="submission" date="2016-11" db="EMBL/GenBank/DDBJ databases">
        <authorList>
            <person name="Varghese N."/>
            <person name="Submissions S."/>
        </authorList>
    </citation>
    <scope>NUCLEOTIDE SEQUENCE [LARGE SCALE GENOMIC DNA]</scope>
    <source>
        <strain evidence="10">DSM 12395</strain>
    </source>
</reference>
<name>A0A1M4VZH1_9FIRM</name>
<feature type="transmembrane region" description="Helical" evidence="8">
    <location>
        <begin position="74"/>
        <end position="93"/>
    </location>
</feature>
<feature type="transmembrane region" description="Helical" evidence="8">
    <location>
        <begin position="378"/>
        <end position="404"/>
    </location>
</feature>
<dbReference type="OrthoDB" id="9781232at2"/>
<dbReference type="AlphaFoldDB" id="A0A1M4VZH1"/>
<dbReference type="Pfam" id="PF00474">
    <property type="entry name" value="SSF"/>
    <property type="match status" value="1"/>
</dbReference>
<feature type="transmembrane region" description="Helical" evidence="8">
    <location>
        <begin position="351"/>
        <end position="372"/>
    </location>
</feature>
<feature type="transmembrane region" description="Helical" evidence="8">
    <location>
        <begin position="305"/>
        <end position="330"/>
    </location>
</feature>
<dbReference type="GO" id="GO:0022857">
    <property type="term" value="F:transmembrane transporter activity"/>
    <property type="evidence" value="ECO:0007669"/>
    <property type="project" value="InterPro"/>
</dbReference>
<dbReference type="PANTHER" id="PTHR48086:SF7">
    <property type="entry name" value="SODIUM-SOLUTE SYMPORTER-RELATED"/>
    <property type="match status" value="1"/>
</dbReference>
<feature type="transmembrane region" description="Helical" evidence="8">
    <location>
        <begin position="435"/>
        <end position="456"/>
    </location>
</feature>
<dbReference type="PROSITE" id="PS50283">
    <property type="entry name" value="NA_SOLUT_SYMP_3"/>
    <property type="match status" value="1"/>
</dbReference>
<comment type="similarity">
    <text evidence="2 7">Belongs to the sodium:solute symporter (SSF) (TC 2.A.21) family.</text>
</comment>
<evidence type="ECO:0000313" key="10">
    <source>
        <dbReference type="Proteomes" id="UP000184148"/>
    </source>
</evidence>
<keyword evidence="10" id="KW-1185">Reference proteome</keyword>
<gene>
    <name evidence="9" type="ORF">SAMN02745133_01047</name>
</gene>
<feature type="transmembrane region" description="Helical" evidence="8">
    <location>
        <begin position="260"/>
        <end position="285"/>
    </location>
</feature>